<proteinExistence type="inferred from homology"/>
<evidence type="ECO:0000313" key="9">
    <source>
        <dbReference type="Proteomes" id="UP001499974"/>
    </source>
</evidence>
<comment type="caution">
    <text evidence="8">The sequence shown here is derived from an EMBL/GenBank/DDBJ whole genome shotgun (WGS) entry which is preliminary data.</text>
</comment>
<evidence type="ECO:0000313" key="8">
    <source>
        <dbReference type="EMBL" id="GAA4695206.1"/>
    </source>
</evidence>
<comment type="function">
    <text evidence="7">This protein is part of the stalk that links CF(0) to CF(1). It either transmits conformational changes from CF(0) to CF(1) or is implicated in proton conduction.</text>
</comment>
<comment type="function">
    <text evidence="7">F(1)F(0) ATP synthase produces ATP from ADP in the presence of a proton or sodium gradient. F-type ATPases consist of two structural domains, F(1) containing the extramembraneous catalytic core and F(0) containing the membrane proton channel, linked together by a central stalk and a peripheral stalk. During catalysis, ATP synthesis in the catalytic domain of F(1) is coupled via a rotary mechanism of the central stalk subunits to proton translocation.</text>
</comment>
<evidence type="ECO:0000256" key="6">
    <source>
        <dbReference type="ARBA" id="ARBA00023310"/>
    </source>
</evidence>
<dbReference type="RefSeq" id="WP_345519506.1">
    <property type="nucleotide sequence ID" value="NZ_BAABKM010000002.1"/>
</dbReference>
<comment type="similarity">
    <text evidence="7">Belongs to the ATPase delta chain family.</text>
</comment>
<sequence length="269" mass="28044">MDLRGASAESLRELSAELDETLSGGADAERVARELYNVASLLRAEPALRRFATDASLPAAAKQGLVKDVFAGKFDDATLALVSSAAGRRWTATRDLAAATERLSELAAVASVGSDANRLVDELFLLGQTLGANHDLRDALADPARSTEDKAALLDALLGGKALPATVALAKQGLGGTYRTLTGALAAYREVAADASGEAVATVRVVQPLGDGERERLAAALSRQYGKQVHLNEIVEPGVLGGMRVEIGDDVIDGTVSSRLDDARRKLVG</sequence>
<dbReference type="Pfam" id="PF00213">
    <property type="entry name" value="OSCP"/>
    <property type="match status" value="1"/>
</dbReference>
<keyword evidence="9" id="KW-1185">Reference proteome</keyword>
<dbReference type="PRINTS" id="PR00125">
    <property type="entry name" value="ATPASEDELTA"/>
</dbReference>
<keyword evidence="5 7" id="KW-0472">Membrane</keyword>
<dbReference type="EMBL" id="BAABKM010000002">
    <property type="protein sequence ID" value="GAA4695206.1"/>
    <property type="molecule type" value="Genomic_DNA"/>
</dbReference>
<keyword evidence="7" id="KW-1003">Cell membrane</keyword>
<keyword evidence="6 7" id="KW-0066">ATP synthesis</keyword>
<keyword evidence="3 7" id="KW-0375">Hydrogen ion transport</keyword>
<keyword evidence="2 7" id="KW-0813">Transport</keyword>
<keyword evidence="4 7" id="KW-0406">Ion transport</keyword>
<dbReference type="NCBIfam" id="NF009967">
    <property type="entry name" value="PRK13430.1"/>
    <property type="match status" value="1"/>
</dbReference>
<evidence type="ECO:0000256" key="3">
    <source>
        <dbReference type="ARBA" id="ARBA00022781"/>
    </source>
</evidence>
<dbReference type="PANTHER" id="PTHR11910">
    <property type="entry name" value="ATP SYNTHASE DELTA CHAIN"/>
    <property type="match status" value="1"/>
</dbReference>
<comment type="subcellular location">
    <subcellularLocation>
        <location evidence="7">Cell membrane</location>
        <topology evidence="7">Peripheral membrane protein</topology>
    </subcellularLocation>
    <subcellularLocation>
        <location evidence="1">Membrane</location>
    </subcellularLocation>
</comment>
<protein>
    <recommendedName>
        <fullName evidence="7">ATP synthase subunit delta</fullName>
    </recommendedName>
    <alternativeName>
        <fullName evidence="7">ATP synthase F(1) sector subunit delta</fullName>
    </alternativeName>
    <alternativeName>
        <fullName evidence="7">F-type ATPase subunit delta</fullName>
        <shortName evidence="7">F-ATPase subunit delta</shortName>
    </alternativeName>
</protein>
<organism evidence="8 9">
    <name type="scientific">Nocardioides conyzicola</name>
    <dbReference type="NCBI Taxonomy" id="1651781"/>
    <lineage>
        <taxon>Bacteria</taxon>
        <taxon>Bacillati</taxon>
        <taxon>Actinomycetota</taxon>
        <taxon>Actinomycetes</taxon>
        <taxon>Propionibacteriales</taxon>
        <taxon>Nocardioidaceae</taxon>
        <taxon>Nocardioides</taxon>
    </lineage>
</organism>
<evidence type="ECO:0000256" key="7">
    <source>
        <dbReference type="HAMAP-Rule" id="MF_01416"/>
    </source>
</evidence>
<name>A0ABP8WUP1_9ACTN</name>
<accession>A0ABP8WUP1</accession>
<evidence type="ECO:0000256" key="1">
    <source>
        <dbReference type="ARBA" id="ARBA00004370"/>
    </source>
</evidence>
<reference evidence="9" key="1">
    <citation type="journal article" date="2019" name="Int. J. Syst. Evol. Microbiol.">
        <title>The Global Catalogue of Microorganisms (GCM) 10K type strain sequencing project: providing services to taxonomists for standard genome sequencing and annotation.</title>
        <authorList>
            <consortium name="The Broad Institute Genomics Platform"/>
            <consortium name="The Broad Institute Genome Sequencing Center for Infectious Disease"/>
            <person name="Wu L."/>
            <person name="Ma J."/>
        </authorList>
    </citation>
    <scope>NUCLEOTIDE SEQUENCE [LARGE SCALE GENOMIC DNA]</scope>
    <source>
        <strain evidence="9">JCM 18531</strain>
    </source>
</reference>
<gene>
    <name evidence="7" type="primary">atpH</name>
    <name evidence="8" type="ORF">GCM10023349_08000</name>
</gene>
<keyword evidence="7" id="KW-0139">CF(1)</keyword>
<dbReference type="InterPro" id="IPR000711">
    <property type="entry name" value="ATPase_OSCP/dsu"/>
</dbReference>
<dbReference type="HAMAP" id="MF_01416">
    <property type="entry name" value="ATP_synth_delta_bact"/>
    <property type="match status" value="1"/>
</dbReference>
<dbReference type="Proteomes" id="UP001499974">
    <property type="component" value="Unassembled WGS sequence"/>
</dbReference>
<evidence type="ECO:0000256" key="5">
    <source>
        <dbReference type="ARBA" id="ARBA00023136"/>
    </source>
</evidence>
<evidence type="ECO:0000256" key="2">
    <source>
        <dbReference type="ARBA" id="ARBA00022448"/>
    </source>
</evidence>
<evidence type="ECO:0000256" key="4">
    <source>
        <dbReference type="ARBA" id="ARBA00023065"/>
    </source>
</evidence>